<dbReference type="Proteomes" id="UP000070376">
    <property type="component" value="Unassembled WGS sequence"/>
</dbReference>
<accession>A0A133KSV4</accession>
<dbReference type="EMBL" id="LRPN01000058">
    <property type="protein sequence ID" value="KWZ82400.1"/>
    <property type="molecule type" value="Genomic_DNA"/>
</dbReference>
<organism evidence="1 2">
    <name type="scientific">Heyndrickxia coagulans</name>
    <name type="common">Weizmannia coagulans</name>
    <dbReference type="NCBI Taxonomy" id="1398"/>
    <lineage>
        <taxon>Bacteria</taxon>
        <taxon>Bacillati</taxon>
        <taxon>Bacillota</taxon>
        <taxon>Bacilli</taxon>
        <taxon>Bacillales</taxon>
        <taxon>Bacillaceae</taxon>
        <taxon>Heyndrickxia</taxon>
    </lineage>
</organism>
<reference evidence="2" key="1">
    <citation type="submission" date="2016-01" db="EMBL/GenBank/DDBJ databases">
        <authorList>
            <person name="Mitreva M."/>
            <person name="Pepin K.H."/>
            <person name="Mihindukulasuriya K.A."/>
            <person name="Fulton R."/>
            <person name="Fronick C."/>
            <person name="O'Laughlin M."/>
            <person name="Miner T."/>
            <person name="Herter B."/>
            <person name="Rosa B.A."/>
            <person name="Cordes M."/>
            <person name="Tomlinson C."/>
            <person name="Wollam A."/>
            <person name="Palsikar V.B."/>
            <person name="Mardis E.R."/>
            <person name="Wilson R.K."/>
        </authorList>
    </citation>
    <scope>NUCLEOTIDE SEQUENCE [LARGE SCALE GENOMIC DNA]</scope>
    <source>
        <strain evidence="2">GED7749B</strain>
    </source>
</reference>
<evidence type="ECO:0000313" key="2">
    <source>
        <dbReference type="Proteomes" id="UP000070376"/>
    </source>
</evidence>
<dbReference type="PATRIC" id="fig|1398.22.peg.1794"/>
<dbReference type="AlphaFoldDB" id="A0A133KSV4"/>
<comment type="caution">
    <text evidence="1">The sequence shown here is derived from an EMBL/GenBank/DDBJ whole genome shotgun (WGS) entry which is preliminary data.</text>
</comment>
<sequence length="46" mass="4881">MKKAPGPGRFFPIFLAAAKACTPHCAFQKGCLAGLCNSAHRYTNIA</sequence>
<gene>
    <name evidence="1" type="ORF">HMPREF3213_01788</name>
</gene>
<evidence type="ECO:0000313" key="1">
    <source>
        <dbReference type="EMBL" id="KWZ82400.1"/>
    </source>
</evidence>
<proteinExistence type="predicted"/>
<protein>
    <submittedName>
        <fullName evidence="1">Uncharacterized protein</fullName>
    </submittedName>
</protein>
<name>A0A133KSV4_HEYCO</name>